<sequence length="340" mass="38244">MHVDLRRDFLLAYFPNPLHSVEILGVDLDATRVETGFITLMTLPAVAKSILAFAGTTITFKNLDDAVMLLDTTRPLIEVKLDHPQPELPANQPDSFEAIIQHDYAIVLRPRTLELYSLTRFRRGEDGLQSLSPVLVHQFQFRIDSCRMERHLSPHLLNSPGSNTATPPIHILIRYSSLFPWPVNLLHHYTLYPNPSYDPVPSGTSLDVVNASNSPYYITPVLLHTLSSPVRLFSITDMTLGRYGTALWLDSHTEDYFYQGERGQRLAGRKLSVPENLGNNFESTSPSLESQDQNTEAAASMVFEFNENDDWNRIAVDDKEGWIAIGSTDGEIIVNEYACA</sequence>
<evidence type="ECO:0000313" key="2">
    <source>
        <dbReference type="Proteomes" id="UP000559256"/>
    </source>
</evidence>
<gene>
    <name evidence="1" type="ORF">D9758_007975</name>
</gene>
<comment type="caution">
    <text evidence="1">The sequence shown here is derived from an EMBL/GenBank/DDBJ whole genome shotgun (WGS) entry which is preliminary data.</text>
</comment>
<dbReference type="OrthoDB" id="3193353at2759"/>
<dbReference type="AlphaFoldDB" id="A0A8H5FVI6"/>
<dbReference type="Proteomes" id="UP000559256">
    <property type="component" value="Unassembled WGS sequence"/>
</dbReference>
<name>A0A8H5FVI6_9AGAR</name>
<reference evidence="1 2" key="1">
    <citation type="journal article" date="2020" name="ISME J.">
        <title>Uncovering the hidden diversity of litter-decomposition mechanisms in mushroom-forming fungi.</title>
        <authorList>
            <person name="Floudas D."/>
            <person name="Bentzer J."/>
            <person name="Ahren D."/>
            <person name="Johansson T."/>
            <person name="Persson P."/>
            <person name="Tunlid A."/>
        </authorList>
    </citation>
    <scope>NUCLEOTIDE SEQUENCE [LARGE SCALE GENOMIC DNA]</scope>
    <source>
        <strain evidence="1 2">CBS 291.85</strain>
    </source>
</reference>
<evidence type="ECO:0000313" key="1">
    <source>
        <dbReference type="EMBL" id="KAF5351325.1"/>
    </source>
</evidence>
<proteinExistence type="predicted"/>
<organism evidence="1 2">
    <name type="scientific">Tetrapyrgos nigripes</name>
    <dbReference type="NCBI Taxonomy" id="182062"/>
    <lineage>
        <taxon>Eukaryota</taxon>
        <taxon>Fungi</taxon>
        <taxon>Dikarya</taxon>
        <taxon>Basidiomycota</taxon>
        <taxon>Agaricomycotina</taxon>
        <taxon>Agaricomycetes</taxon>
        <taxon>Agaricomycetidae</taxon>
        <taxon>Agaricales</taxon>
        <taxon>Marasmiineae</taxon>
        <taxon>Marasmiaceae</taxon>
        <taxon>Tetrapyrgos</taxon>
    </lineage>
</organism>
<dbReference type="EMBL" id="JAACJM010000071">
    <property type="protein sequence ID" value="KAF5351325.1"/>
    <property type="molecule type" value="Genomic_DNA"/>
</dbReference>
<protein>
    <submittedName>
        <fullName evidence="1">Uncharacterized protein</fullName>
    </submittedName>
</protein>
<accession>A0A8H5FVI6</accession>
<keyword evidence="2" id="KW-1185">Reference proteome</keyword>